<name>A0A8J1TI86_OWEFU</name>
<organism evidence="1 2">
    <name type="scientific">Owenia fusiformis</name>
    <name type="common">Polychaete worm</name>
    <dbReference type="NCBI Taxonomy" id="6347"/>
    <lineage>
        <taxon>Eukaryota</taxon>
        <taxon>Metazoa</taxon>
        <taxon>Spiralia</taxon>
        <taxon>Lophotrochozoa</taxon>
        <taxon>Annelida</taxon>
        <taxon>Polychaeta</taxon>
        <taxon>Sedentaria</taxon>
        <taxon>Canalipalpata</taxon>
        <taxon>Sabellida</taxon>
        <taxon>Oweniida</taxon>
        <taxon>Oweniidae</taxon>
        <taxon>Owenia</taxon>
    </lineage>
</organism>
<dbReference type="EMBL" id="CAIIXF020000002">
    <property type="protein sequence ID" value="CAH1778268.1"/>
    <property type="molecule type" value="Genomic_DNA"/>
</dbReference>
<dbReference type="AlphaFoldDB" id="A0A8J1TI86"/>
<feature type="non-terminal residue" evidence="1">
    <location>
        <position position="128"/>
    </location>
</feature>
<dbReference type="Gene3D" id="4.10.410.20">
    <property type="match status" value="1"/>
</dbReference>
<dbReference type="SMART" id="SM00201">
    <property type="entry name" value="SO"/>
    <property type="match status" value="1"/>
</dbReference>
<dbReference type="InterPro" id="IPR036024">
    <property type="entry name" value="Somatomedin_B-like_dom_sf"/>
</dbReference>
<sequence length="128" mass="14570">MTNLSVLAFTSLLFLLTSNLEIVTSMIKTTKGKKEALDIDECSFNESHKVECPKTSRSCKGRCDRSYNNITTTMNSNLLCKCDDKCLHYGDCCEDYVESCAENAKHTASRQDRQDLYECTKIQDETWV</sequence>
<comment type="caution">
    <text evidence="1">The sequence shown here is derived from an EMBL/GenBank/DDBJ whole genome shotgun (WGS) entry which is preliminary data.</text>
</comment>
<dbReference type="Proteomes" id="UP000749559">
    <property type="component" value="Unassembled WGS sequence"/>
</dbReference>
<dbReference type="PROSITE" id="PS00524">
    <property type="entry name" value="SMB_1"/>
    <property type="match status" value="1"/>
</dbReference>
<proteinExistence type="predicted"/>
<dbReference type="InterPro" id="IPR001212">
    <property type="entry name" value="Somatomedin_B_dom"/>
</dbReference>
<evidence type="ECO:0000313" key="1">
    <source>
        <dbReference type="EMBL" id="CAH1778268.1"/>
    </source>
</evidence>
<gene>
    <name evidence="1" type="ORF">OFUS_LOCUS5205</name>
</gene>
<dbReference type="PROSITE" id="PS50958">
    <property type="entry name" value="SMB_2"/>
    <property type="match status" value="1"/>
</dbReference>
<evidence type="ECO:0000313" key="2">
    <source>
        <dbReference type="Proteomes" id="UP000749559"/>
    </source>
</evidence>
<reference evidence="1" key="1">
    <citation type="submission" date="2022-03" db="EMBL/GenBank/DDBJ databases">
        <authorList>
            <person name="Martin C."/>
        </authorList>
    </citation>
    <scope>NUCLEOTIDE SEQUENCE</scope>
</reference>
<protein>
    <submittedName>
        <fullName evidence="1">Uncharacterized protein</fullName>
    </submittedName>
</protein>
<keyword evidence="2" id="KW-1185">Reference proteome</keyword>
<dbReference type="Pfam" id="PF01033">
    <property type="entry name" value="Somatomedin_B"/>
    <property type="match status" value="1"/>
</dbReference>
<dbReference type="SUPFAM" id="SSF90188">
    <property type="entry name" value="Somatomedin B domain"/>
    <property type="match status" value="1"/>
</dbReference>
<dbReference type="OrthoDB" id="6422910at2759"/>
<accession>A0A8J1TI86</accession>